<reference evidence="3" key="2">
    <citation type="submission" date="2016-06" db="EMBL/GenBank/DDBJ databases">
        <authorList>
            <person name="Olsen C.W."/>
            <person name="Carey S."/>
            <person name="Hinshaw L."/>
            <person name="Karasin A.I."/>
        </authorList>
    </citation>
    <scope>NUCLEOTIDE SEQUENCE [LARGE SCALE GENOMIC DNA]</scope>
    <source>
        <strain evidence="3">PM4</strain>
    </source>
</reference>
<keyword evidence="1" id="KW-0812">Transmembrane</keyword>
<keyword evidence="1" id="KW-1133">Transmembrane helix</keyword>
<dbReference type="OrthoDB" id="55932at2157"/>
<sequence>MVGFHPINKTMTVETFMFISSMVVIALGALFHYLHYSASVYLPLFFYGLGIFLLLAIILFIGTLLAAKSGKLQKRTSDIWNNKKEKQ</sequence>
<dbReference type="AlphaFoldDB" id="A0A1N5WI02"/>
<name>A0A1N5WI02_9ARCH</name>
<dbReference type="EMBL" id="LT671858">
    <property type="protein sequence ID" value="SIM84789.1"/>
    <property type="molecule type" value="Genomic_DNA"/>
</dbReference>
<evidence type="ECO:0000313" key="4">
    <source>
        <dbReference type="Proteomes" id="UP000187822"/>
    </source>
</evidence>
<dbReference type="KEGG" id="cdiv:CPM_1778"/>
<dbReference type="RefSeq" id="WP_145984006.1">
    <property type="nucleotide sequence ID" value="NZ_LT671858.1"/>
</dbReference>
<reference evidence="4" key="3">
    <citation type="submission" date="2016-06" db="EMBL/GenBank/DDBJ databases">
        <authorList>
            <person name="Toshchakov V.S."/>
        </authorList>
    </citation>
    <scope>NUCLEOTIDE SEQUENCE [LARGE SCALE GENOMIC DNA]</scope>
    <source>
        <strain>PM4 (JCM 30641</strain>
        <strain evidence="4">\VKM B-2940)</strain>
    </source>
</reference>
<feature type="transmembrane region" description="Helical" evidence="1">
    <location>
        <begin position="40"/>
        <end position="67"/>
    </location>
</feature>
<evidence type="ECO:0000313" key="5">
    <source>
        <dbReference type="Proteomes" id="UP000195607"/>
    </source>
</evidence>
<accession>A0A1N5WI02</accession>
<keyword evidence="4" id="KW-1185">Reference proteome</keyword>
<proteinExistence type="predicted"/>
<dbReference type="Proteomes" id="UP000195607">
    <property type="component" value="Chromosome I"/>
</dbReference>
<evidence type="ECO:0000313" key="3">
    <source>
        <dbReference type="EMBL" id="SJK85560.1"/>
    </source>
</evidence>
<feature type="transmembrane region" description="Helical" evidence="1">
    <location>
        <begin position="12"/>
        <end position="34"/>
    </location>
</feature>
<evidence type="ECO:0000256" key="1">
    <source>
        <dbReference type="SAM" id="Phobius"/>
    </source>
</evidence>
<gene>
    <name evidence="3" type="ORF">CPM_1778</name>
    <name evidence="2" type="ORF">CSP5_1840</name>
</gene>
<dbReference type="GeneID" id="41589078"/>
<organism evidence="2 5">
    <name type="scientific">Cuniculiplasma divulgatum</name>
    <dbReference type="NCBI Taxonomy" id="1673428"/>
    <lineage>
        <taxon>Archaea</taxon>
        <taxon>Methanobacteriati</taxon>
        <taxon>Thermoplasmatota</taxon>
        <taxon>Thermoplasmata</taxon>
        <taxon>Thermoplasmatales</taxon>
        <taxon>Cuniculiplasmataceae</taxon>
        <taxon>Cuniculiplasma</taxon>
    </lineage>
</organism>
<protein>
    <submittedName>
        <fullName evidence="2">Membrane protein</fullName>
    </submittedName>
</protein>
<keyword evidence="1" id="KW-0472">Membrane</keyword>
<dbReference type="Proteomes" id="UP000187822">
    <property type="component" value="Chromosome I"/>
</dbReference>
<dbReference type="EMBL" id="LT719092">
    <property type="protein sequence ID" value="SJK85560.1"/>
    <property type="molecule type" value="Genomic_DNA"/>
</dbReference>
<evidence type="ECO:0000313" key="2">
    <source>
        <dbReference type="EMBL" id="SIM84789.1"/>
    </source>
</evidence>
<reference evidence="2 5" key="1">
    <citation type="submission" date="2016-04" db="EMBL/GenBank/DDBJ databases">
        <authorList>
            <person name="Evans L.H."/>
            <person name="Alamgir A."/>
            <person name="Owens N."/>
            <person name="Weber N.D."/>
            <person name="Virtaneva K."/>
            <person name="Barbian K."/>
            <person name="Babar A."/>
            <person name="Rosenke K."/>
        </authorList>
    </citation>
    <scope>NUCLEOTIDE SEQUENCE [LARGE SCALE GENOMIC DNA]</scope>
    <source>
        <strain evidence="2">S5</strain>
        <strain evidence="5">S5(T) (JCM 30642 \VKM B-2941)</strain>
    </source>
</reference>